<gene>
    <name evidence="2" type="ORF">CRU78_04340</name>
</gene>
<feature type="domain" description="H repeat-associated protein N-terminal" evidence="1">
    <location>
        <begin position="3"/>
        <end position="43"/>
    </location>
</feature>
<evidence type="ECO:0000313" key="2">
    <source>
        <dbReference type="EMBL" id="MQM29808.1"/>
    </source>
</evidence>
<reference evidence="2 3" key="1">
    <citation type="submission" date="2017-09" db="EMBL/GenBank/DDBJ databases">
        <title>Metagenomic Analysis Reveals Denitrifying Candidatus Accumulibacter and Flanking Population as a Source of N2O.</title>
        <authorList>
            <person name="Gao H."/>
            <person name="Mao Y."/>
            <person name="Zhao X."/>
            <person name="Liu W.-T."/>
            <person name="Zhang T."/>
            <person name="Wells G."/>
        </authorList>
    </citation>
    <scope>NUCLEOTIDE SEQUENCE [LARGE SCALE GENOMIC DNA]</scope>
    <source>
        <strain evidence="2">CANDO_2_IC</strain>
    </source>
</reference>
<evidence type="ECO:0000259" key="1">
    <source>
        <dbReference type="Pfam" id="PF13808"/>
    </source>
</evidence>
<feature type="non-terminal residue" evidence="2">
    <location>
        <position position="43"/>
    </location>
</feature>
<comment type="caution">
    <text evidence="2">The sequence shown here is derived from an EMBL/GenBank/DDBJ whole genome shotgun (WGS) entry which is preliminary data.</text>
</comment>
<organism evidence="2 3">
    <name type="scientific">Candidatus Accumulibacter phosphatis</name>
    <dbReference type="NCBI Taxonomy" id="327160"/>
    <lineage>
        <taxon>Bacteria</taxon>
        <taxon>Pseudomonadati</taxon>
        <taxon>Pseudomonadota</taxon>
        <taxon>Betaproteobacteria</taxon>
        <taxon>Candidatus Accumulibacter</taxon>
    </lineage>
</organism>
<dbReference type="Pfam" id="PF13808">
    <property type="entry name" value="DDE_Tnp_1_assoc"/>
    <property type="match status" value="1"/>
</dbReference>
<name>A0A6A7RQT8_9PROT</name>
<evidence type="ECO:0000313" key="3">
    <source>
        <dbReference type="Proteomes" id="UP000342300"/>
    </source>
</evidence>
<dbReference type="Proteomes" id="UP000342300">
    <property type="component" value="Unassembled WGS sequence"/>
</dbReference>
<dbReference type="EMBL" id="PDHS01000091">
    <property type="protein sequence ID" value="MQM29808.1"/>
    <property type="molecule type" value="Genomic_DNA"/>
</dbReference>
<proteinExistence type="predicted"/>
<dbReference type="InterPro" id="IPR032806">
    <property type="entry name" value="YbfD_N"/>
</dbReference>
<sequence length="43" mass="4706">MCCLREVDDPRKPSNGTLHDFVEILVIAMAAVLSDCDTVEDIA</sequence>
<protein>
    <submittedName>
        <fullName evidence="2">ISAs1 family transposase</fullName>
    </submittedName>
</protein>
<accession>A0A6A7RQT8</accession>
<dbReference type="AlphaFoldDB" id="A0A6A7RQT8"/>